<dbReference type="PANTHER" id="PTHR33371">
    <property type="entry name" value="INTERMEMBRANE PHOSPHOLIPID TRANSPORT SYSTEM BINDING PROTEIN MLAD-RELATED"/>
    <property type="match status" value="1"/>
</dbReference>
<organism evidence="5 6">
    <name type="scientific">Streptomyces lichenis</name>
    <dbReference type="NCBI Taxonomy" id="2306967"/>
    <lineage>
        <taxon>Bacteria</taxon>
        <taxon>Bacillati</taxon>
        <taxon>Actinomycetota</taxon>
        <taxon>Actinomycetes</taxon>
        <taxon>Kitasatosporales</taxon>
        <taxon>Streptomycetaceae</taxon>
        <taxon>Streptomyces</taxon>
    </lineage>
</organism>
<dbReference type="RefSeq" id="WP_248635384.1">
    <property type="nucleotide sequence ID" value="NZ_JALPTH010000019.1"/>
</dbReference>
<dbReference type="InterPro" id="IPR003399">
    <property type="entry name" value="Mce/MlaD"/>
</dbReference>
<dbReference type="Proteomes" id="UP001522868">
    <property type="component" value="Unassembled WGS sequence"/>
</dbReference>
<reference evidence="5 6" key="1">
    <citation type="submission" date="2022-04" db="EMBL/GenBank/DDBJ databases">
        <title>Streptomyces sp. nov. LCR6-01 isolated from Lichen of Dirinaria sp.</title>
        <authorList>
            <person name="Kanchanasin P."/>
            <person name="Tanasupawat S."/>
            <person name="Phongsopitanun W."/>
        </authorList>
    </citation>
    <scope>NUCLEOTIDE SEQUENCE [LARGE SCALE GENOMIC DNA]</scope>
    <source>
        <strain evidence="5 6">LCR6-01</strain>
    </source>
</reference>
<name>A0ABT0IE97_9ACTN</name>
<feature type="region of interest" description="Disordered" evidence="1">
    <location>
        <begin position="1"/>
        <end position="23"/>
    </location>
</feature>
<dbReference type="PANTHER" id="PTHR33371:SF19">
    <property type="entry name" value="MCE-FAMILY PROTEIN MCE4A"/>
    <property type="match status" value="1"/>
</dbReference>
<dbReference type="Pfam" id="PF02470">
    <property type="entry name" value="MlaD"/>
    <property type="match status" value="1"/>
</dbReference>
<feature type="domain" description="Mce/MlaD" evidence="3">
    <location>
        <begin position="60"/>
        <end position="136"/>
    </location>
</feature>
<evidence type="ECO:0000259" key="3">
    <source>
        <dbReference type="Pfam" id="PF02470"/>
    </source>
</evidence>
<dbReference type="NCBIfam" id="TIGR00996">
    <property type="entry name" value="Mtu_fam_mce"/>
    <property type="match status" value="1"/>
</dbReference>
<dbReference type="InterPro" id="IPR052336">
    <property type="entry name" value="MlaD_Phospholipid_Transporter"/>
</dbReference>
<evidence type="ECO:0000313" key="6">
    <source>
        <dbReference type="Proteomes" id="UP001522868"/>
    </source>
</evidence>
<gene>
    <name evidence="5" type="ORF">M1O15_20080</name>
</gene>
<evidence type="ECO:0000256" key="2">
    <source>
        <dbReference type="SAM" id="Phobius"/>
    </source>
</evidence>
<evidence type="ECO:0000259" key="4">
    <source>
        <dbReference type="Pfam" id="PF11887"/>
    </source>
</evidence>
<proteinExistence type="predicted"/>
<keyword evidence="2" id="KW-0812">Transmembrane</keyword>
<keyword evidence="2" id="KW-0472">Membrane</keyword>
<accession>A0ABT0IE97</accession>
<dbReference type="InterPro" id="IPR005693">
    <property type="entry name" value="Mce"/>
</dbReference>
<dbReference type="Pfam" id="PF11887">
    <property type="entry name" value="Mce4_CUP1"/>
    <property type="match status" value="1"/>
</dbReference>
<dbReference type="EMBL" id="JALPTH010000019">
    <property type="protein sequence ID" value="MCK8679647.1"/>
    <property type="molecule type" value="Genomic_DNA"/>
</dbReference>
<protein>
    <submittedName>
        <fullName evidence="5">MCE family protein</fullName>
    </submittedName>
</protein>
<feature type="domain" description="Mammalian cell entry C-terminal" evidence="4">
    <location>
        <begin position="143"/>
        <end position="364"/>
    </location>
</feature>
<comment type="caution">
    <text evidence="5">The sequence shown here is derived from an EMBL/GenBank/DDBJ whole genome shotgun (WGS) entry which is preliminary data.</text>
</comment>
<feature type="transmembrane region" description="Helical" evidence="2">
    <location>
        <begin position="31"/>
        <end position="52"/>
    </location>
</feature>
<keyword evidence="6" id="KW-1185">Reference proteome</keyword>
<keyword evidence="2" id="KW-1133">Transmembrane helix</keyword>
<evidence type="ECO:0000256" key="1">
    <source>
        <dbReference type="SAM" id="MobiDB-lite"/>
    </source>
</evidence>
<evidence type="ECO:0000313" key="5">
    <source>
        <dbReference type="EMBL" id="MCK8679647.1"/>
    </source>
</evidence>
<sequence length="439" mass="46159">MTATAPLPTTRPPAPRSRAARDRGRVARRRLAGVAFLLVPIVLVRLSVAVYGKEFADDATVTVLTSSAGNEMRRGAEVKLRGVVVGEVREVRADGGGARLTLALDPAELDRVPADVTAQLLPTTLFGERFVALVPPTGRPATARPIAAGAVIPPDRSSNAVELEQVLDQVLPLLTAVKPEKLSATLTAMSQALEGRGEQLGTTLVTLDAHLRKLNPHLPALNRDISRLVEVSRVYGDAAPGILDALTDATTTTGTLAEKRQALAGLYGTTTGTAQDVTAFLRQNRENLIRLSAASRPTLELLAANSAAFPCTLRTLAGFVPAMDRALGKGTDRPGLQVNLRTVPSLGEYRPGTDRPAPYDPAGPAHCYAIPYTGEAAPAAAAGTGATPPKPLGLPNSPEENRLVNELMAPALRTAPNELPDWSTVLTGPVFRGTEVSLK</sequence>
<dbReference type="InterPro" id="IPR024516">
    <property type="entry name" value="Mce_C"/>
</dbReference>